<protein>
    <submittedName>
        <fullName evidence="1">Protein CrdC</fullName>
    </submittedName>
</protein>
<reference evidence="1 2" key="1">
    <citation type="submission" date="2022-11" db="EMBL/GenBank/DDBJ databases">
        <title>Minimal conservation of predation-associated metabolite biosynthetic gene clusters underscores biosynthetic potential of Myxococcota including descriptions for ten novel species: Archangium lansinium sp. nov., Myxococcus landrumus sp. nov., Nannocystis bai.</title>
        <authorList>
            <person name="Ahearne A."/>
            <person name="Stevens C."/>
            <person name="Dowd S."/>
        </authorList>
    </citation>
    <scope>NUCLEOTIDE SEQUENCE [LARGE SCALE GENOMIC DNA]</scope>
    <source>
        <strain evidence="1 2">NCWAL01</strain>
    </source>
</reference>
<evidence type="ECO:0000313" key="1">
    <source>
        <dbReference type="EMBL" id="MDC0709310.1"/>
    </source>
</evidence>
<organism evidence="1 2">
    <name type="scientific">Stigmatella ashevillensis</name>
    <dbReference type="NCBI Taxonomy" id="2995309"/>
    <lineage>
        <taxon>Bacteria</taxon>
        <taxon>Pseudomonadati</taxon>
        <taxon>Myxococcota</taxon>
        <taxon>Myxococcia</taxon>
        <taxon>Myxococcales</taxon>
        <taxon>Cystobacterineae</taxon>
        <taxon>Archangiaceae</taxon>
        <taxon>Stigmatella</taxon>
    </lineage>
</organism>
<gene>
    <name evidence="1" type="ORF">POL68_12625</name>
</gene>
<keyword evidence="2" id="KW-1185">Reference proteome</keyword>
<proteinExistence type="predicted"/>
<dbReference type="Proteomes" id="UP001221838">
    <property type="component" value="Unassembled WGS sequence"/>
</dbReference>
<accession>A0ABT5D8C5</accession>
<dbReference type="EMBL" id="JAQNDM010000002">
    <property type="protein sequence ID" value="MDC0709310.1"/>
    <property type="molecule type" value="Genomic_DNA"/>
</dbReference>
<sequence>MLAQRVSGILLCHAGPDRIAFLAQDVSVIDLPSMHAGRSRSAGLAFGGNSNPVRVLLSRSGEVVGVDTLEIDTEVHRILDMPAVLSRAAGGSLKGFLLVRGLLWPLVSLVEFEHFLAGSPREAA</sequence>
<dbReference type="RefSeq" id="WP_272137759.1">
    <property type="nucleotide sequence ID" value="NZ_JAQNDM010000002.1"/>
</dbReference>
<evidence type="ECO:0000313" key="2">
    <source>
        <dbReference type="Proteomes" id="UP001221838"/>
    </source>
</evidence>
<name>A0ABT5D8C5_9BACT</name>
<comment type="caution">
    <text evidence="1">The sequence shown here is derived from an EMBL/GenBank/DDBJ whole genome shotgun (WGS) entry which is preliminary data.</text>
</comment>